<keyword evidence="16" id="KW-1185">Reference proteome</keyword>
<feature type="domain" description="C2H2-type" evidence="14">
    <location>
        <begin position="371"/>
        <end position="401"/>
    </location>
</feature>
<dbReference type="GO" id="GO:0005737">
    <property type="term" value="C:cytoplasm"/>
    <property type="evidence" value="ECO:0007669"/>
    <property type="project" value="TreeGrafter"/>
</dbReference>
<evidence type="ECO:0000256" key="2">
    <source>
        <dbReference type="ARBA" id="ARBA00013194"/>
    </source>
</evidence>
<dbReference type="PROSITE" id="PS50059">
    <property type="entry name" value="FKBP_PPIASE"/>
    <property type="match status" value="3"/>
</dbReference>
<dbReference type="Gene3D" id="3.10.50.40">
    <property type="match status" value="4"/>
</dbReference>
<keyword evidence="5 9" id="KW-0863">Zinc-finger</keyword>
<keyword evidence="4" id="KW-0677">Repeat</keyword>
<dbReference type="Pfam" id="PF00254">
    <property type="entry name" value="FKBP_C"/>
    <property type="match status" value="3"/>
</dbReference>
<feature type="domain" description="C2H2-type" evidence="14">
    <location>
        <begin position="493"/>
        <end position="523"/>
    </location>
</feature>
<dbReference type="EMBL" id="OC855758">
    <property type="protein sequence ID" value="CAD7622599.1"/>
    <property type="molecule type" value="Genomic_DNA"/>
</dbReference>
<evidence type="ECO:0000256" key="5">
    <source>
        <dbReference type="ARBA" id="ARBA00022771"/>
    </source>
</evidence>
<dbReference type="SUPFAM" id="SSF54534">
    <property type="entry name" value="FKBP-like"/>
    <property type="match status" value="4"/>
</dbReference>
<dbReference type="Pfam" id="PF00096">
    <property type="entry name" value="zf-C2H2"/>
    <property type="match status" value="2"/>
</dbReference>
<organism evidence="15">
    <name type="scientific">Medioppia subpectinata</name>
    <dbReference type="NCBI Taxonomy" id="1979941"/>
    <lineage>
        <taxon>Eukaryota</taxon>
        <taxon>Metazoa</taxon>
        <taxon>Ecdysozoa</taxon>
        <taxon>Arthropoda</taxon>
        <taxon>Chelicerata</taxon>
        <taxon>Arachnida</taxon>
        <taxon>Acari</taxon>
        <taxon>Acariformes</taxon>
        <taxon>Sarcoptiformes</taxon>
        <taxon>Oribatida</taxon>
        <taxon>Brachypylina</taxon>
        <taxon>Oppioidea</taxon>
        <taxon>Oppiidae</taxon>
        <taxon>Medioppia</taxon>
    </lineage>
</organism>
<dbReference type="FunFam" id="3.10.50.40:FF:000013">
    <property type="entry name" value="Peptidylprolyl isomerase"/>
    <property type="match status" value="1"/>
</dbReference>
<feature type="compositionally biased region" description="Basic and acidic residues" evidence="12">
    <location>
        <begin position="106"/>
        <end position="121"/>
    </location>
</feature>
<feature type="domain" description="C2H2-type" evidence="14">
    <location>
        <begin position="461"/>
        <end position="491"/>
    </location>
</feature>
<evidence type="ECO:0000256" key="7">
    <source>
        <dbReference type="ARBA" id="ARBA00023110"/>
    </source>
</evidence>
<feature type="compositionally biased region" description="Basic and acidic residues" evidence="12">
    <location>
        <begin position="609"/>
        <end position="621"/>
    </location>
</feature>
<dbReference type="EC" id="5.2.1.8" evidence="2 10"/>
<name>A0A7R9KIY7_9ACAR</name>
<feature type="compositionally biased region" description="Basic residues" evidence="12">
    <location>
        <begin position="136"/>
        <end position="153"/>
    </location>
</feature>
<evidence type="ECO:0000256" key="1">
    <source>
        <dbReference type="ARBA" id="ARBA00000971"/>
    </source>
</evidence>
<proteinExistence type="predicted"/>
<keyword evidence="3" id="KW-0479">Metal-binding</keyword>
<feature type="coiled-coil region" evidence="11">
    <location>
        <begin position="69"/>
        <end position="96"/>
    </location>
</feature>
<dbReference type="InterPro" id="IPR050689">
    <property type="entry name" value="FKBP-type_PPIase"/>
</dbReference>
<feature type="non-terminal residue" evidence="15">
    <location>
        <position position="1106"/>
    </location>
</feature>
<dbReference type="GO" id="GO:0008270">
    <property type="term" value="F:zinc ion binding"/>
    <property type="evidence" value="ECO:0007669"/>
    <property type="project" value="UniProtKB-KW"/>
</dbReference>
<evidence type="ECO:0000313" key="16">
    <source>
        <dbReference type="Proteomes" id="UP000759131"/>
    </source>
</evidence>
<dbReference type="Proteomes" id="UP000759131">
    <property type="component" value="Unassembled WGS sequence"/>
</dbReference>
<evidence type="ECO:0000256" key="8">
    <source>
        <dbReference type="ARBA" id="ARBA00023235"/>
    </source>
</evidence>
<feature type="domain" description="C2H2-type" evidence="14">
    <location>
        <begin position="433"/>
        <end position="460"/>
    </location>
</feature>
<keyword evidence="7 10" id="KW-0697">Rotamase</keyword>
<evidence type="ECO:0000256" key="11">
    <source>
        <dbReference type="SAM" id="Coils"/>
    </source>
</evidence>
<evidence type="ECO:0000256" key="6">
    <source>
        <dbReference type="ARBA" id="ARBA00022833"/>
    </source>
</evidence>
<feature type="domain" description="PPIase FKBP-type" evidence="13">
    <location>
        <begin position="667"/>
        <end position="755"/>
    </location>
</feature>
<feature type="domain" description="PPIase FKBP-type" evidence="13">
    <location>
        <begin position="873"/>
        <end position="961"/>
    </location>
</feature>
<dbReference type="FunFam" id="3.10.50.40:FF:000006">
    <property type="entry name" value="Peptidyl-prolyl cis-trans isomerase"/>
    <property type="match status" value="2"/>
</dbReference>
<feature type="region of interest" description="Disordered" evidence="12">
    <location>
        <begin position="603"/>
        <end position="625"/>
    </location>
</feature>
<dbReference type="InterPro" id="IPR013087">
    <property type="entry name" value="Znf_C2H2_type"/>
</dbReference>
<keyword evidence="6" id="KW-0862">Zinc</keyword>
<evidence type="ECO:0000256" key="9">
    <source>
        <dbReference type="PROSITE-ProRule" id="PRU00042"/>
    </source>
</evidence>
<keyword evidence="8 10" id="KW-0413">Isomerase</keyword>
<evidence type="ECO:0000313" key="15">
    <source>
        <dbReference type="EMBL" id="CAD7622599.1"/>
    </source>
</evidence>
<reference evidence="15" key="1">
    <citation type="submission" date="2020-11" db="EMBL/GenBank/DDBJ databases">
        <authorList>
            <person name="Tran Van P."/>
        </authorList>
    </citation>
    <scope>NUCLEOTIDE SEQUENCE</scope>
</reference>
<feature type="region of interest" description="Disordered" evidence="12">
    <location>
        <begin position="97"/>
        <end position="121"/>
    </location>
</feature>
<evidence type="ECO:0000256" key="3">
    <source>
        <dbReference type="ARBA" id="ARBA00022723"/>
    </source>
</evidence>
<keyword evidence="11" id="KW-0175">Coiled coil</keyword>
<feature type="domain" description="PPIase FKBP-type" evidence="13">
    <location>
        <begin position="990"/>
        <end position="1077"/>
    </location>
</feature>
<dbReference type="SMART" id="SM00355">
    <property type="entry name" value="ZnF_C2H2"/>
    <property type="match status" value="12"/>
</dbReference>
<dbReference type="OrthoDB" id="433738at2759"/>
<dbReference type="SUPFAM" id="SSF57667">
    <property type="entry name" value="beta-beta-alpha zinc fingers"/>
    <property type="match status" value="3"/>
</dbReference>
<accession>A0A7R9KIY7</accession>
<comment type="catalytic activity">
    <reaction evidence="1 10">
        <text>[protein]-peptidylproline (omega=180) = [protein]-peptidylproline (omega=0)</text>
        <dbReference type="Rhea" id="RHEA:16237"/>
        <dbReference type="Rhea" id="RHEA-COMP:10747"/>
        <dbReference type="Rhea" id="RHEA-COMP:10748"/>
        <dbReference type="ChEBI" id="CHEBI:83833"/>
        <dbReference type="ChEBI" id="CHEBI:83834"/>
        <dbReference type="EC" id="5.2.1.8"/>
    </reaction>
</comment>
<evidence type="ECO:0000259" key="14">
    <source>
        <dbReference type="PROSITE" id="PS50157"/>
    </source>
</evidence>
<feature type="region of interest" description="Disordered" evidence="12">
    <location>
        <begin position="136"/>
        <end position="168"/>
    </location>
</feature>
<sequence length="1106" mass="125492">MLRNNTRQGVSGVRHPPDVYRGAYFVRPASVISTTSAEEVVDSEDNESNDGIDWHINDEIVIGSDAEDNEDNNHMNEDLNNKTKELNEEINCVSSDETIIGSDGEDYTRDEIQSDSETDLKPKSIKKCSKGVKRKHKLNKSKNIAKKTKTNKNKSKDNKTGLKTDNDSKVYRNPDYERNYICHHKDCRMDYISLSDLRRHYKNTKHLDHRWFCKIDGCSQHFSSERRLKEHTKHTSGQPFTCWHYGCDFEAITRDVFDIHTDTHSTDDLFRGVAFASVKPQFVCQHMGCGKRFPQYNQLKSHMITHSGAQYRCEVDGCAAIFPHPMYLKHHVARAHRSDCRCSYGGCEFATGTPYLLSIHERTQHLAAKRFPCSVTGCPKRYNIKRQLNAHHLRVHPEALPDMPWLECPHCQYRIKHRPDMAAHEATNHKKTYPCDECGKCFLYISYLENHRMCHNPELKKLCEWPGCDRRFPSDAAMRLHMQSQHADTTPAYQCQWPGCDKAYSHPTSLAMHERRVHKGVAEHRCHWPDCHYQTTNRVRLHSHINGHKGLKAYQCSHPGCDYESKRQRLPSIQTITTAVRPFIDTTLYHTVVQHVNTSAATDTMSSDLHTDSVSDSHGLEGGDQEIDDQFVDEEALKEKDISPQNDGKLIKQLLKEGKGWDNPKNGDKVMVHYTGQLLDGTVFDSSRDRNEQFSFTVGAKQVIEGWDIAVKTMKRSEVAKFTIAPELAYGETGAGPKIPPNSTLVFEIELFDWKLEDITKKKDSGVCKRILVDGEGYETPNLGATCDIHLVGKYDGKVFETRNVTFSVGEASEEGIVDGVELAKDISPQNDGKLIKQLIKEGKGYHRFISLSPVLSLSICTDSPCWDNPKNGDKVMVHYTGQLLDGTVFDSSRDRNEQFSFTVGAKQVIEGWDIAVKTMKRSEVAKFTIAPELAYGETGAGPKIPPNSTLVFEIELFDWKLEDITKKKDSGVCKRILVDGEGYETPNLGATCDIHLVGKYDGKVFETRNVTFSVGEASEEGIVDGVELAVRKMKKGEKCEVVVKPQYAFGPNGRSEFNIPANYEEVVFEITLNKFEKAKETYQMDNNERVEQALLVKTKGTKYFK</sequence>
<dbReference type="EMBL" id="CAJPIZ010001183">
    <property type="protein sequence ID" value="CAG2103029.1"/>
    <property type="molecule type" value="Genomic_DNA"/>
</dbReference>
<evidence type="ECO:0000256" key="12">
    <source>
        <dbReference type="SAM" id="MobiDB-lite"/>
    </source>
</evidence>
<evidence type="ECO:0000256" key="4">
    <source>
        <dbReference type="ARBA" id="ARBA00022737"/>
    </source>
</evidence>
<dbReference type="PROSITE" id="PS00028">
    <property type="entry name" value="ZINC_FINGER_C2H2_1"/>
    <property type="match status" value="7"/>
</dbReference>
<dbReference type="PANTHER" id="PTHR10516:SF443">
    <property type="entry name" value="FK506-BINDING PROTEIN 59-RELATED"/>
    <property type="match status" value="1"/>
</dbReference>
<dbReference type="Gene3D" id="3.30.160.60">
    <property type="entry name" value="Classic Zinc Finger"/>
    <property type="match status" value="5"/>
</dbReference>
<dbReference type="InterPro" id="IPR036236">
    <property type="entry name" value="Znf_C2H2_sf"/>
</dbReference>
<dbReference type="GO" id="GO:0003755">
    <property type="term" value="F:peptidyl-prolyl cis-trans isomerase activity"/>
    <property type="evidence" value="ECO:0007669"/>
    <property type="project" value="UniProtKB-KW"/>
</dbReference>
<dbReference type="PROSITE" id="PS50157">
    <property type="entry name" value="ZINC_FINGER_C2H2_2"/>
    <property type="match status" value="5"/>
</dbReference>
<gene>
    <name evidence="15" type="ORF">OSB1V03_LOCUS3062</name>
</gene>
<evidence type="ECO:0000256" key="10">
    <source>
        <dbReference type="PROSITE-ProRule" id="PRU00277"/>
    </source>
</evidence>
<dbReference type="InterPro" id="IPR046357">
    <property type="entry name" value="PPIase_dom_sf"/>
</dbReference>
<feature type="compositionally biased region" description="Basic and acidic residues" evidence="12">
    <location>
        <begin position="154"/>
        <end position="168"/>
    </location>
</feature>
<evidence type="ECO:0000259" key="13">
    <source>
        <dbReference type="PROSITE" id="PS50059"/>
    </source>
</evidence>
<dbReference type="FunFam" id="3.30.160.60:FF:000125">
    <property type="entry name" value="Putative zinc finger protein 143"/>
    <property type="match status" value="1"/>
</dbReference>
<protein>
    <recommendedName>
        <fullName evidence="2 10">peptidylprolyl isomerase</fullName>
        <ecNumber evidence="2 10">5.2.1.8</ecNumber>
    </recommendedName>
</protein>
<dbReference type="AlphaFoldDB" id="A0A7R9KIY7"/>
<dbReference type="InterPro" id="IPR001179">
    <property type="entry name" value="PPIase_FKBP_dom"/>
</dbReference>
<feature type="domain" description="C2H2-type" evidence="14">
    <location>
        <begin position="282"/>
        <end position="311"/>
    </location>
</feature>
<dbReference type="PANTHER" id="PTHR10516">
    <property type="entry name" value="PEPTIDYL-PROLYL CIS-TRANS ISOMERASE"/>
    <property type="match status" value="1"/>
</dbReference>